<dbReference type="PANTHER" id="PTHR35309:SF4">
    <property type="entry name" value="TOCOPHEROL CYCLASE"/>
    <property type="match status" value="1"/>
</dbReference>
<accession>A0ABN6ZDK8</accession>
<evidence type="ECO:0000313" key="2">
    <source>
        <dbReference type="Proteomes" id="UP001432099"/>
    </source>
</evidence>
<protein>
    <recommendedName>
        <fullName evidence="3">Tocopherol cyclase</fullName>
    </recommendedName>
</protein>
<dbReference type="RefSeq" id="WP_161832209.1">
    <property type="nucleotide sequence ID" value="NZ_AP028127.1"/>
</dbReference>
<dbReference type="Proteomes" id="UP001432099">
    <property type="component" value="Chromosome"/>
</dbReference>
<dbReference type="PANTHER" id="PTHR35309">
    <property type="match status" value="1"/>
</dbReference>
<reference evidence="1" key="1">
    <citation type="journal article" date="2024" name="Int. J. Syst. Evol. Microbiol.">
        <title>Turicibacter faecis sp. nov., isolated from faeces of heart failure mouse model.</title>
        <authorList>
            <person name="Imamura Y."/>
            <person name="Motooka D."/>
            <person name="Nakajima Y."/>
            <person name="Ito S."/>
            <person name="Kitakaze M."/>
            <person name="Iida T."/>
            <person name="Nakamura S."/>
        </authorList>
    </citation>
    <scope>NUCLEOTIDE SEQUENCE</scope>
    <source>
        <strain evidence="1">TC023</strain>
    </source>
</reference>
<dbReference type="InterPro" id="IPR025893">
    <property type="entry name" value="Tocopherol_cyclase"/>
</dbReference>
<dbReference type="EMBL" id="AP028127">
    <property type="protein sequence ID" value="BEH91921.1"/>
    <property type="molecule type" value="Genomic_DNA"/>
</dbReference>
<evidence type="ECO:0008006" key="3">
    <source>
        <dbReference type="Google" id="ProtNLM"/>
    </source>
</evidence>
<dbReference type="Pfam" id="PF14249">
    <property type="entry name" value="Tocopherol_cycl"/>
    <property type="match status" value="1"/>
</dbReference>
<name>A0ABN6ZDK8_9FIRM</name>
<organism evidence="1 2">
    <name type="scientific">Turicibacter faecis</name>
    <dbReference type="NCBI Taxonomy" id="2963365"/>
    <lineage>
        <taxon>Bacteria</taxon>
        <taxon>Bacillati</taxon>
        <taxon>Bacillota</taxon>
        <taxon>Erysipelotrichia</taxon>
        <taxon>Erysipelotrichales</taxon>
        <taxon>Turicibacteraceae</taxon>
        <taxon>Turicibacter</taxon>
    </lineage>
</organism>
<proteinExistence type="predicted"/>
<gene>
    <name evidence="1" type="ORF">T23_20230</name>
</gene>
<keyword evidence="2" id="KW-1185">Reference proteome</keyword>
<evidence type="ECO:0000313" key="1">
    <source>
        <dbReference type="EMBL" id="BEH91921.1"/>
    </source>
</evidence>
<sequence length="325" mass="37830">MKINPDLYHGHDQYTNFFEGWYFKIVDATGRYSLAFIPGISRTEDAKKHHSFIQVIDLVNHSYHYCKYSVDDFYSNNRHLKVNIGLNEFSFHKIYVDFEKFHGLLYLGPPKKWPHTKRSPNMMRLLNYIPFLESHSHVCAIDGNIEEGHLKIGNQIIDFSNGKYYIEKNWRKSHPTPRIGIQSNYFEDGRATLTCSLEIIPLPIIKEFLGFEIGVTVDQKFYSFTTANHSKLNISFFDRDILLCVTKDNVQLILKTKSKSEDFIDCQELNHQNTSFLYEAILNAEVELTLLNKKNNTLIYHGIGKACGIKYRGDLSRFYTTAKIS</sequence>